<evidence type="ECO:0000313" key="1">
    <source>
        <dbReference type="EMBL" id="KAK2653284.1"/>
    </source>
</evidence>
<name>A0AAD9X5R5_9ROSI</name>
<dbReference type="Proteomes" id="UP001280121">
    <property type="component" value="Unassembled WGS sequence"/>
</dbReference>
<comment type="caution">
    <text evidence="1">The sequence shown here is derived from an EMBL/GenBank/DDBJ whole genome shotgun (WGS) entry which is preliminary data.</text>
</comment>
<keyword evidence="2" id="KW-1185">Reference proteome</keyword>
<evidence type="ECO:0000313" key="2">
    <source>
        <dbReference type="Proteomes" id="UP001280121"/>
    </source>
</evidence>
<gene>
    <name evidence="1" type="ORF">Ddye_013140</name>
</gene>
<dbReference type="EMBL" id="JANJYI010000004">
    <property type="protein sequence ID" value="KAK2653284.1"/>
    <property type="molecule type" value="Genomic_DNA"/>
</dbReference>
<organism evidence="1 2">
    <name type="scientific">Dipteronia dyeriana</name>
    <dbReference type="NCBI Taxonomy" id="168575"/>
    <lineage>
        <taxon>Eukaryota</taxon>
        <taxon>Viridiplantae</taxon>
        <taxon>Streptophyta</taxon>
        <taxon>Embryophyta</taxon>
        <taxon>Tracheophyta</taxon>
        <taxon>Spermatophyta</taxon>
        <taxon>Magnoliopsida</taxon>
        <taxon>eudicotyledons</taxon>
        <taxon>Gunneridae</taxon>
        <taxon>Pentapetalae</taxon>
        <taxon>rosids</taxon>
        <taxon>malvids</taxon>
        <taxon>Sapindales</taxon>
        <taxon>Sapindaceae</taxon>
        <taxon>Hippocastanoideae</taxon>
        <taxon>Acereae</taxon>
        <taxon>Dipteronia</taxon>
    </lineage>
</organism>
<reference evidence="1" key="1">
    <citation type="journal article" date="2023" name="Plant J.">
        <title>Genome sequences and population genomics provide insights into the demographic history, inbreeding, and mutation load of two 'living fossil' tree species of Dipteronia.</title>
        <authorList>
            <person name="Feng Y."/>
            <person name="Comes H.P."/>
            <person name="Chen J."/>
            <person name="Zhu S."/>
            <person name="Lu R."/>
            <person name="Zhang X."/>
            <person name="Li P."/>
            <person name="Qiu J."/>
            <person name="Olsen K.M."/>
            <person name="Qiu Y."/>
        </authorList>
    </citation>
    <scope>NUCLEOTIDE SEQUENCE</scope>
    <source>
        <strain evidence="1">KIB01</strain>
    </source>
</reference>
<proteinExistence type="predicted"/>
<sequence>MACCYHNVFNWLHILAAIRFCKKKIFDFSSDFYKTSIWLECYSDVIFPVGHPSKWNTHEEVRSEVVLSPEW</sequence>
<accession>A0AAD9X5R5</accession>
<protein>
    <submittedName>
        <fullName evidence="1">Uncharacterized protein</fullName>
    </submittedName>
</protein>
<dbReference type="AlphaFoldDB" id="A0AAD9X5R5"/>